<protein>
    <submittedName>
        <fullName evidence="1">Uncharacterized protein</fullName>
    </submittedName>
</protein>
<dbReference type="InParanoid" id="A0A5F9C466"/>
<organism evidence="1 2">
    <name type="scientific">Oryctolagus cuniculus</name>
    <name type="common">Rabbit</name>
    <dbReference type="NCBI Taxonomy" id="9986"/>
    <lineage>
        <taxon>Eukaryota</taxon>
        <taxon>Metazoa</taxon>
        <taxon>Chordata</taxon>
        <taxon>Craniata</taxon>
        <taxon>Vertebrata</taxon>
        <taxon>Euteleostomi</taxon>
        <taxon>Mammalia</taxon>
        <taxon>Eutheria</taxon>
        <taxon>Euarchontoglires</taxon>
        <taxon>Glires</taxon>
        <taxon>Lagomorpha</taxon>
        <taxon>Leporidae</taxon>
        <taxon>Oryctolagus</taxon>
    </lineage>
</organism>
<sequence>VSYFTSWKLSCIQKTRYRTHFSCDLSVRDVRRCFPLSALVSVLKCMVPGLSVYSSLSSGVSGNLPCFN</sequence>
<evidence type="ECO:0000313" key="1">
    <source>
        <dbReference type="Ensembl" id="ENSOCUP00000028616.1"/>
    </source>
</evidence>
<dbReference type="Proteomes" id="UP000001811">
    <property type="component" value="Chromosome 8"/>
</dbReference>
<dbReference type="Ensembl" id="ENSOCUT00000041797.1">
    <property type="protein sequence ID" value="ENSOCUP00000028616.1"/>
    <property type="gene ID" value="ENSOCUG00000035361.1"/>
</dbReference>
<reference evidence="1" key="2">
    <citation type="submission" date="2025-08" db="UniProtKB">
        <authorList>
            <consortium name="Ensembl"/>
        </authorList>
    </citation>
    <scope>IDENTIFICATION</scope>
    <source>
        <strain evidence="1">Thorbecke</strain>
    </source>
</reference>
<dbReference type="Bgee" id="ENSOCUG00000035361">
    <property type="expression patterns" value="Expressed in prefrontal cortex and 15 other cell types or tissues"/>
</dbReference>
<name>A0A5F9C466_RABIT</name>
<reference evidence="1" key="3">
    <citation type="submission" date="2025-09" db="UniProtKB">
        <authorList>
            <consortium name="Ensembl"/>
        </authorList>
    </citation>
    <scope>IDENTIFICATION</scope>
    <source>
        <strain evidence="1">Thorbecke</strain>
    </source>
</reference>
<accession>A0A5F9C466</accession>
<proteinExistence type="predicted"/>
<evidence type="ECO:0000313" key="2">
    <source>
        <dbReference type="Proteomes" id="UP000001811"/>
    </source>
</evidence>
<keyword evidence="2" id="KW-1185">Reference proteome</keyword>
<dbReference type="AlphaFoldDB" id="A0A5F9C466"/>
<dbReference type="EMBL" id="AAGW02045158">
    <property type="status" value="NOT_ANNOTATED_CDS"/>
    <property type="molecule type" value="Genomic_DNA"/>
</dbReference>
<reference evidence="1 2" key="1">
    <citation type="journal article" date="2011" name="Nature">
        <title>A high-resolution map of human evolutionary constraint using 29 mammals.</title>
        <authorList>
            <person name="Lindblad-Toh K."/>
            <person name="Garber M."/>
            <person name="Zuk O."/>
            <person name="Lin M.F."/>
            <person name="Parker B.J."/>
            <person name="Washietl S."/>
            <person name="Kheradpour P."/>
            <person name="Ernst J."/>
            <person name="Jordan G."/>
            <person name="Mauceli E."/>
            <person name="Ward L.D."/>
            <person name="Lowe C.B."/>
            <person name="Holloway A.K."/>
            <person name="Clamp M."/>
            <person name="Gnerre S."/>
            <person name="Alfoldi J."/>
            <person name="Beal K."/>
            <person name="Chang J."/>
            <person name="Clawson H."/>
            <person name="Cuff J."/>
            <person name="Di Palma F."/>
            <person name="Fitzgerald S."/>
            <person name="Flicek P."/>
            <person name="Guttman M."/>
            <person name="Hubisz M.J."/>
            <person name="Jaffe D.B."/>
            <person name="Jungreis I."/>
            <person name="Kent W.J."/>
            <person name="Kostka D."/>
            <person name="Lara M."/>
            <person name="Martins A.L."/>
            <person name="Massingham T."/>
            <person name="Moltke I."/>
            <person name="Raney B.J."/>
            <person name="Rasmussen M.D."/>
            <person name="Robinson J."/>
            <person name="Stark A."/>
            <person name="Vilella A.J."/>
            <person name="Wen J."/>
            <person name="Xie X."/>
            <person name="Zody M.C."/>
            <person name="Baldwin J."/>
            <person name="Bloom T."/>
            <person name="Chin C.W."/>
            <person name="Heiman D."/>
            <person name="Nicol R."/>
            <person name="Nusbaum C."/>
            <person name="Young S."/>
            <person name="Wilkinson J."/>
            <person name="Worley K.C."/>
            <person name="Kovar C.L."/>
            <person name="Muzny D.M."/>
            <person name="Gibbs R.A."/>
            <person name="Cree A."/>
            <person name="Dihn H.H."/>
            <person name="Fowler G."/>
            <person name="Jhangiani S."/>
            <person name="Joshi V."/>
            <person name="Lee S."/>
            <person name="Lewis L.R."/>
            <person name="Nazareth L.V."/>
            <person name="Okwuonu G."/>
            <person name="Santibanez J."/>
            <person name="Warren W.C."/>
            <person name="Mardis E.R."/>
            <person name="Weinstock G.M."/>
            <person name="Wilson R.K."/>
            <person name="Delehaunty K."/>
            <person name="Dooling D."/>
            <person name="Fronik C."/>
            <person name="Fulton L."/>
            <person name="Fulton B."/>
            <person name="Graves T."/>
            <person name="Minx P."/>
            <person name="Sodergren E."/>
            <person name="Birney E."/>
            <person name="Margulies E.H."/>
            <person name="Herrero J."/>
            <person name="Green E.D."/>
            <person name="Haussler D."/>
            <person name="Siepel A."/>
            <person name="Goldman N."/>
            <person name="Pollard K.S."/>
            <person name="Pedersen J.S."/>
            <person name="Lander E.S."/>
            <person name="Kellis M."/>
        </authorList>
    </citation>
    <scope>NUCLEOTIDE SEQUENCE [LARGE SCALE GENOMIC DNA]</scope>
    <source>
        <strain evidence="1 2">Thorbecke inbred</strain>
    </source>
</reference>